<evidence type="ECO:0000313" key="2">
    <source>
        <dbReference type="EMBL" id="ERP30701.1"/>
    </source>
</evidence>
<dbReference type="STRING" id="1313304.CALK_2481"/>
<dbReference type="eggNOG" id="COG0210">
    <property type="taxonomic scope" value="Bacteria"/>
</dbReference>
<dbReference type="Proteomes" id="UP000017148">
    <property type="component" value="Unassembled WGS sequence"/>
</dbReference>
<evidence type="ECO:0000313" key="3">
    <source>
        <dbReference type="Proteomes" id="UP000017148"/>
    </source>
</evidence>
<evidence type="ECO:0000259" key="1">
    <source>
        <dbReference type="Pfam" id="PF12705"/>
    </source>
</evidence>
<sequence>MTKLKKPLYITYSNQRARDIRRKIASSQPFAQITTLSQIMLELFEEHDNRTLLLDPLIPSVVLSIIRETEIYYFSYLKPGDDGLEQIAALLLKCAANRIDLSDLYSGEKRDALSTIQSKYEEFKQENGLADNADVESSVLSFLHTSDKYFHDYHGIYIDYFQKEELHFYTSKIQKECVDLLSERYKMIPVSDIADSTAKLYTPSKRAFDNVDEVRQALKIARKLLLDGVGEEEILIVTSDISEYAPIFRLQLENYGLKGYDSRGIPLSHFKGKLNKGIPRVADTYGACKERIHQTQSQAEKLGITVNEDDIKKHFLESTYVQSEKMGIQLTETNQLVGTSRRYEHILFIGTDIDHFPPKIQDNFLISASDAVKHFCTNDYYINSKVQLRLMQQLANNLYVITARYKNGRPLAPSLLIPHIENTIDLSDIVARDEVFETGKLAIPSREAVPFIHSLKSADFSSFDGKGVEGISAKPLSASQLNSYTNCPLKYLYQNKVDVSAPRSTEEGFDFAEEGNLMHLCFEYFGKAIRAGEEEDSLNQLMYNISNRAYEEYQQKEKKEPNIYHELFLSTLQAGLVDSRDKGLLARFVSYFKDNRAAFDNFKHSEFEKKFLLDENLAPTDDAKNYFIRGFIDRFDNTKEHVSIIDYKSKKVKGKKDKNDIQTRIKEFKDYQLALYILYAEQVTKDKPISAHLLTFKGDKEYSHFASLGTEHQNDSICYDDEYRRRLKDNIHKVKASIEAGDFAFNDSDEKQCGYCDIKHLCHHTIVNKGVDCE</sequence>
<dbReference type="eggNOG" id="COG2887">
    <property type="taxonomic scope" value="Bacteria"/>
</dbReference>
<dbReference type="OrthoDB" id="5368447at2"/>
<reference evidence="2 3" key="1">
    <citation type="journal article" date="2013" name="Environ. Microbiol.">
        <title>Genome analysis of Chitinivibrio alkaliphilus gen. nov., sp. nov., a novel extremely haloalkaliphilic anaerobic chitinolytic bacterium from the candidate phylum Termite Group 3.</title>
        <authorList>
            <person name="Sorokin D.Y."/>
            <person name="Gumerov V.M."/>
            <person name="Rakitin A.L."/>
            <person name="Beletsky A.V."/>
            <person name="Damste J.S."/>
            <person name="Muyzer G."/>
            <person name="Mardanov A.V."/>
            <person name="Ravin N.V."/>
        </authorList>
    </citation>
    <scope>NUCLEOTIDE SEQUENCE [LARGE SCALE GENOMIC DNA]</scope>
    <source>
        <strain evidence="2 3">ACht1</strain>
    </source>
</reference>
<accession>U7D557</accession>
<protein>
    <recommendedName>
        <fullName evidence="1">PD-(D/E)XK endonuclease-like domain-containing protein</fullName>
    </recommendedName>
</protein>
<proteinExistence type="predicted"/>
<comment type="caution">
    <text evidence="2">The sequence shown here is derived from an EMBL/GenBank/DDBJ whole genome shotgun (WGS) entry which is preliminary data.</text>
</comment>
<organism evidence="2 3">
    <name type="scientific">Chitinivibrio alkaliphilus ACht1</name>
    <dbReference type="NCBI Taxonomy" id="1313304"/>
    <lineage>
        <taxon>Bacteria</taxon>
        <taxon>Pseudomonadati</taxon>
        <taxon>Fibrobacterota</taxon>
        <taxon>Chitinivibrionia</taxon>
        <taxon>Chitinivibrionales</taxon>
        <taxon>Chitinivibrionaceae</taxon>
        <taxon>Chitinivibrio</taxon>
    </lineage>
</organism>
<keyword evidence="3" id="KW-1185">Reference proteome</keyword>
<dbReference type="InterPro" id="IPR011604">
    <property type="entry name" value="PDDEXK-like_dom_sf"/>
</dbReference>
<name>U7D557_9BACT</name>
<dbReference type="AlphaFoldDB" id="U7D557"/>
<dbReference type="EMBL" id="ASJR01000041">
    <property type="protein sequence ID" value="ERP30701.1"/>
    <property type="molecule type" value="Genomic_DNA"/>
</dbReference>
<dbReference type="InterPro" id="IPR038726">
    <property type="entry name" value="PDDEXK_AddAB-type"/>
</dbReference>
<dbReference type="SUPFAM" id="SSF52540">
    <property type="entry name" value="P-loop containing nucleoside triphosphate hydrolases"/>
    <property type="match status" value="1"/>
</dbReference>
<dbReference type="RefSeq" id="WP_022637812.1">
    <property type="nucleotide sequence ID" value="NZ_ASJR01000041.1"/>
</dbReference>
<dbReference type="InterPro" id="IPR011335">
    <property type="entry name" value="Restrct_endonuc-II-like"/>
</dbReference>
<feature type="domain" description="PD-(D/E)XK endonuclease-like" evidence="1">
    <location>
        <begin position="476"/>
        <end position="763"/>
    </location>
</feature>
<dbReference type="InterPro" id="IPR027417">
    <property type="entry name" value="P-loop_NTPase"/>
</dbReference>
<dbReference type="SUPFAM" id="SSF52980">
    <property type="entry name" value="Restriction endonuclease-like"/>
    <property type="match status" value="1"/>
</dbReference>
<dbReference type="Pfam" id="PF12705">
    <property type="entry name" value="PDDEXK_1"/>
    <property type="match status" value="1"/>
</dbReference>
<dbReference type="Gene3D" id="3.90.320.10">
    <property type="match status" value="1"/>
</dbReference>
<gene>
    <name evidence="2" type="ORF">CALK_2481</name>
</gene>